<evidence type="ECO:0000259" key="2">
    <source>
        <dbReference type="Pfam" id="PF00078"/>
    </source>
</evidence>
<dbReference type="AlphaFoldDB" id="A0A8H7DGG5"/>
<keyword evidence="3" id="KW-0548">Nucleotidyltransferase</keyword>
<accession>A0A8H7DGG5</accession>
<dbReference type="Pfam" id="PF00078">
    <property type="entry name" value="RVT_1"/>
    <property type="match status" value="1"/>
</dbReference>
<feature type="region of interest" description="Disordered" evidence="1">
    <location>
        <begin position="25"/>
        <end position="45"/>
    </location>
</feature>
<keyword evidence="4" id="KW-1185">Reference proteome</keyword>
<keyword evidence="3" id="KW-0695">RNA-directed DNA polymerase</keyword>
<feature type="region of interest" description="Disordered" evidence="1">
    <location>
        <begin position="57"/>
        <end position="77"/>
    </location>
</feature>
<dbReference type="GO" id="GO:0003964">
    <property type="term" value="F:RNA-directed DNA polymerase activity"/>
    <property type="evidence" value="ECO:0007669"/>
    <property type="project" value="UniProtKB-KW"/>
</dbReference>
<feature type="compositionally biased region" description="Basic and acidic residues" evidence="1">
    <location>
        <begin position="25"/>
        <end position="35"/>
    </location>
</feature>
<organism evidence="3 4">
    <name type="scientific">Mycena venus</name>
    <dbReference type="NCBI Taxonomy" id="2733690"/>
    <lineage>
        <taxon>Eukaryota</taxon>
        <taxon>Fungi</taxon>
        <taxon>Dikarya</taxon>
        <taxon>Basidiomycota</taxon>
        <taxon>Agaricomycotina</taxon>
        <taxon>Agaricomycetes</taxon>
        <taxon>Agaricomycetidae</taxon>
        <taxon>Agaricales</taxon>
        <taxon>Marasmiineae</taxon>
        <taxon>Mycenaceae</taxon>
        <taxon>Mycena</taxon>
    </lineage>
</organism>
<gene>
    <name evidence="3" type="ORF">MVEN_00083200</name>
</gene>
<feature type="domain" description="Reverse transcriptase" evidence="2">
    <location>
        <begin position="185"/>
        <end position="376"/>
    </location>
</feature>
<evidence type="ECO:0000313" key="3">
    <source>
        <dbReference type="EMBL" id="KAF7372237.1"/>
    </source>
</evidence>
<feature type="compositionally biased region" description="Polar residues" evidence="1">
    <location>
        <begin position="63"/>
        <end position="77"/>
    </location>
</feature>
<proteinExistence type="predicted"/>
<reference evidence="3" key="1">
    <citation type="submission" date="2020-05" db="EMBL/GenBank/DDBJ databases">
        <title>Mycena genomes resolve the evolution of fungal bioluminescence.</title>
        <authorList>
            <person name="Tsai I.J."/>
        </authorList>
    </citation>
    <scope>NUCLEOTIDE SEQUENCE</scope>
    <source>
        <strain evidence="3">CCC161011</strain>
    </source>
</reference>
<dbReference type="OrthoDB" id="412006at2759"/>
<dbReference type="PANTHER" id="PTHR33481:SF1">
    <property type="entry name" value="ENDONUCLEASE_EXONUCLEASE_PHOSPHATASE DOMAIN-CONTAINING PROTEIN-RELATED"/>
    <property type="match status" value="1"/>
</dbReference>
<evidence type="ECO:0000256" key="1">
    <source>
        <dbReference type="SAM" id="MobiDB-lite"/>
    </source>
</evidence>
<protein>
    <submittedName>
        <fullName evidence="3">Reverse transcriptase</fullName>
    </submittedName>
</protein>
<dbReference type="EMBL" id="JACAZI010000001">
    <property type="protein sequence ID" value="KAF7372237.1"/>
    <property type="molecule type" value="Genomic_DNA"/>
</dbReference>
<dbReference type="PANTHER" id="PTHR33481">
    <property type="entry name" value="REVERSE TRANSCRIPTASE"/>
    <property type="match status" value="1"/>
</dbReference>
<comment type="caution">
    <text evidence="3">The sequence shown here is derived from an EMBL/GenBank/DDBJ whole genome shotgun (WGS) entry which is preliminary data.</text>
</comment>
<dbReference type="InterPro" id="IPR000477">
    <property type="entry name" value="RT_dom"/>
</dbReference>
<name>A0A8H7DGG5_9AGAR</name>
<sequence length="691" mass="75420">MHDFELSLEIAIYCRPKNYSSNVDLAKHETGDPNSHHKLGGSPNGHKNDCLAAIDCEEDDDNTTTPPSQSTENTIISSRRNGVDITLPFFRDLFSDAPISGADEVGSLGNWSEQAAGGRQMVQIGLWQSLRPPDSHGQQMGYIRRTWPVIAPWVCHIFQSSVRLGLYPYRLKASNAIPTPKPAKKDKTHPKAYRPVEQHAEVLAKPLERLMADRISFEAETRGLLHQDQFGGRPGHSTQQAASAFIHRVRGQLDDGMVVSTLVFDLKGAFNGISHRVVVEELVACSFSHSTIFWVLAFLDGHRVTIVIDRKRTIILRCTDKGAPQGSALSVILFLLCINRLLRRLAVLCVVVKVGKSWLDGFVDDVIFSTASRSILRGEASRDGGSIQVRGGQNRAVPHVAGSHGPLLSLGAIRRYGGPAFRDGESWAVSATRALNAMIVVVHSSWGLCPQFICNLIGRPLHQGSFCTASLVALEKEAAILQAQLRIKREALLAVSQMLLHDAIAAALKNPKLASMLHFVEQIPEVKWPPLVPVCGQRLCTRGTARTTDSSECAGSVFDSSLGMEPILPVYAASWSPPLPVTLVILAKEEALQALEIVLDDSRHYRATWFTDGSLLDGKVGGATVQVENAMVREKIVVLLGDGQVCEGEMEGLLQTMEKALCNDQDNILCIADSQATLRGILLTTPRSGQF</sequence>
<keyword evidence="3" id="KW-0808">Transferase</keyword>
<dbReference type="Proteomes" id="UP000620124">
    <property type="component" value="Unassembled WGS sequence"/>
</dbReference>
<evidence type="ECO:0000313" key="4">
    <source>
        <dbReference type="Proteomes" id="UP000620124"/>
    </source>
</evidence>